<organism evidence="1 2">
    <name type="scientific">Pasteurella bettyae CCUG 2042</name>
    <dbReference type="NCBI Taxonomy" id="1095749"/>
    <lineage>
        <taxon>Bacteria</taxon>
        <taxon>Pseudomonadati</taxon>
        <taxon>Pseudomonadota</taxon>
        <taxon>Gammaproteobacteria</taxon>
        <taxon>Pasteurellales</taxon>
        <taxon>Pasteurellaceae</taxon>
        <taxon>Pasteurella</taxon>
    </lineage>
</organism>
<sequence>MSLKSSIPQILYLTCSFSSSAVGFDKILFEDSIEHKKHQ</sequence>
<keyword evidence="2" id="KW-1185">Reference proteome</keyword>
<name>I3DIL7_9PAST</name>
<gene>
    <name evidence="1" type="ORF">HMPREF1052_0178</name>
</gene>
<dbReference type="EMBL" id="AJSX01000007">
    <property type="protein sequence ID" value="EIJ71560.1"/>
    <property type="molecule type" value="Genomic_DNA"/>
</dbReference>
<accession>I3DIL7</accession>
<comment type="caution">
    <text evidence="1">The sequence shown here is derived from an EMBL/GenBank/DDBJ whole genome shotgun (WGS) entry which is preliminary data.</text>
</comment>
<evidence type="ECO:0000313" key="2">
    <source>
        <dbReference type="Proteomes" id="UP000006457"/>
    </source>
</evidence>
<reference evidence="1 2" key="1">
    <citation type="submission" date="2012-03" db="EMBL/GenBank/DDBJ databases">
        <authorList>
            <person name="Harkins D.M."/>
            <person name="Madupu R."/>
            <person name="Durkin A.S."/>
            <person name="Torralba M."/>
            <person name="Methe B."/>
            <person name="Sutton G.G."/>
            <person name="Nelson K.E."/>
        </authorList>
    </citation>
    <scope>NUCLEOTIDE SEQUENCE [LARGE SCALE GENOMIC DNA]</scope>
    <source>
        <strain evidence="1 2">CCUG 2042</strain>
    </source>
</reference>
<dbReference type="PATRIC" id="fig|1095749.3.peg.411"/>
<dbReference type="AlphaFoldDB" id="I3DIL7"/>
<proteinExistence type="predicted"/>
<protein>
    <submittedName>
        <fullName evidence="1">Uncharacterized protein</fullName>
    </submittedName>
</protein>
<dbReference type="Proteomes" id="UP000006457">
    <property type="component" value="Unassembled WGS sequence"/>
</dbReference>
<evidence type="ECO:0000313" key="1">
    <source>
        <dbReference type="EMBL" id="EIJ71560.1"/>
    </source>
</evidence>